<evidence type="ECO:0000313" key="1">
    <source>
        <dbReference type="EMBL" id="KAK7027239.1"/>
    </source>
</evidence>
<reference evidence="1 2" key="1">
    <citation type="submission" date="2024-01" db="EMBL/GenBank/DDBJ databases">
        <title>A draft genome for a cacao thread blight-causing isolate of Paramarasmius palmivorus.</title>
        <authorList>
            <person name="Baruah I.K."/>
            <person name="Bukari Y."/>
            <person name="Amoako-Attah I."/>
            <person name="Meinhardt L.W."/>
            <person name="Bailey B.A."/>
            <person name="Cohen S.P."/>
        </authorList>
    </citation>
    <scope>NUCLEOTIDE SEQUENCE [LARGE SCALE GENOMIC DNA]</scope>
    <source>
        <strain evidence="1 2">GH-12</strain>
    </source>
</reference>
<dbReference type="Gene3D" id="2.80.10.50">
    <property type="match status" value="1"/>
</dbReference>
<dbReference type="Pfam" id="PF16850">
    <property type="entry name" value="Inhibitor_I66"/>
    <property type="match status" value="1"/>
</dbReference>
<comment type="caution">
    <text evidence="1">The sequence shown here is derived from an EMBL/GenBank/DDBJ whole genome shotgun (WGS) entry which is preliminary data.</text>
</comment>
<evidence type="ECO:0000313" key="2">
    <source>
        <dbReference type="Proteomes" id="UP001383192"/>
    </source>
</evidence>
<gene>
    <name evidence="1" type="ORF">VNI00_015328</name>
</gene>
<dbReference type="AlphaFoldDB" id="A0AAW0BLG9"/>
<keyword evidence="2" id="KW-1185">Reference proteome</keyword>
<sequence>MSLKSGLYTIRCKATDNYIGRSENEDKSLNPKRVINLPEGVEAPKWQVEHVGGGKYILSINDALTAAIDKKVFAILGDEPAPTEWIIESIDYQGENNFV</sequence>
<organism evidence="1 2">
    <name type="scientific">Paramarasmius palmivorus</name>
    <dbReference type="NCBI Taxonomy" id="297713"/>
    <lineage>
        <taxon>Eukaryota</taxon>
        <taxon>Fungi</taxon>
        <taxon>Dikarya</taxon>
        <taxon>Basidiomycota</taxon>
        <taxon>Agaricomycotina</taxon>
        <taxon>Agaricomycetes</taxon>
        <taxon>Agaricomycetidae</taxon>
        <taxon>Agaricales</taxon>
        <taxon>Marasmiineae</taxon>
        <taxon>Marasmiaceae</taxon>
        <taxon>Paramarasmius</taxon>
    </lineage>
</organism>
<dbReference type="GO" id="GO:0004867">
    <property type="term" value="F:serine-type endopeptidase inhibitor activity"/>
    <property type="evidence" value="ECO:0007669"/>
    <property type="project" value="InterPro"/>
</dbReference>
<dbReference type="InterPro" id="IPR031755">
    <property type="entry name" value="Inhibitor_I66"/>
</dbReference>
<name>A0AAW0BLG9_9AGAR</name>
<protein>
    <submittedName>
        <fullName evidence="1">Uncharacterized protein</fullName>
    </submittedName>
</protein>
<proteinExistence type="predicted"/>
<dbReference type="CDD" id="cd23428">
    <property type="entry name" value="beta-trefoil_Ricin_SPI"/>
    <property type="match status" value="1"/>
</dbReference>
<dbReference type="EMBL" id="JAYKXP010000098">
    <property type="protein sequence ID" value="KAK7027239.1"/>
    <property type="molecule type" value="Genomic_DNA"/>
</dbReference>
<dbReference type="Proteomes" id="UP001383192">
    <property type="component" value="Unassembled WGS sequence"/>
</dbReference>
<accession>A0AAW0BLG9</accession>